<reference evidence="13 14" key="1">
    <citation type="submission" date="2019-04" db="EMBL/GenBank/DDBJ databases">
        <authorList>
            <consortium name="Wellcome Sanger Institute Data Sharing"/>
        </authorList>
    </citation>
    <scope>NUCLEOTIDE SEQUENCE [LARGE SCALE GENOMIC DNA]</scope>
</reference>
<name>A0A8C9VH64_SCLFO</name>
<evidence type="ECO:0000256" key="7">
    <source>
        <dbReference type="ARBA" id="ARBA00023125"/>
    </source>
</evidence>
<evidence type="ECO:0000259" key="12">
    <source>
        <dbReference type="PROSITE" id="PS50157"/>
    </source>
</evidence>
<reference evidence="13" key="3">
    <citation type="submission" date="2025-09" db="UniProtKB">
        <authorList>
            <consortium name="Ensembl"/>
        </authorList>
    </citation>
    <scope>IDENTIFICATION</scope>
</reference>
<dbReference type="GO" id="GO:0005634">
    <property type="term" value="C:nucleus"/>
    <property type="evidence" value="ECO:0007669"/>
    <property type="project" value="UniProtKB-SubCell"/>
</dbReference>
<keyword evidence="8" id="KW-0804">Transcription</keyword>
<evidence type="ECO:0000256" key="6">
    <source>
        <dbReference type="ARBA" id="ARBA00023015"/>
    </source>
</evidence>
<dbReference type="RefSeq" id="XP_018593752.2">
    <property type="nucleotide sequence ID" value="XM_018738236.2"/>
</dbReference>
<feature type="domain" description="C2H2-type" evidence="12">
    <location>
        <begin position="517"/>
        <end position="544"/>
    </location>
</feature>
<keyword evidence="9" id="KW-0539">Nucleus</keyword>
<dbReference type="PANTHER" id="PTHR16515">
    <property type="entry name" value="PR DOMAIN ZINC FINGER PROTEIN"/>
    <property type="match status" value="1"/>
</dbReference>
<keyword evidence="3" id="KW-0677">Repeat</keyword>
<accession>A0A8C9VH64</accession>
<dbReference type="InterPro" id="IPR036236">
    <property type="entry name" value="Znf_C2H2_sf"/>
</dbReference>
<reference evidence="13" key="2">
    <citation type="submission" date="2025-08" db="UniProtKB">
        <authorList>
            <consortium name="Ensembl"/>
        </authorList>
    </citation>
    <scope>IDENTIFICATION</scope>
</reference>
<evidence type="ECO:0000256" key="3">
    <source>
        <dbReference type="ARBA" id="ARBA00022737"/>
    </source>
</evidence>
<feature type="compositionally biased region" description="Basic and acidic residues" evidence="11">
    <location>
        <begin position="132"/>
        <end position="153"/>
    </location>
</feature>
<feature type="domain" description="C2H2-type" evidence="12">
    <location>
        <begin position="461"/>
        <end position="488"/>
    </location>
</feature>
<evidence type="ECO:0000256" key="8">
    <source>
        <dbReference type="ARBA" id="ARBA00023163"/>
    </source>
</evidence>
<evidence type="ECO:0000256" key="5">
    <source>
        <dbReference type="ARBA" id="ARBA00022833"/>
    </source>
</evidence>
<keyword evidence="2" id="KW-0479">Metal-binding</keyword>
<dbReference type="PROSITE" id="PS00028">
    <property type="entry name" value="ZINC_FINGER_C2H2_1"/>
    <property type="match status" value="5"/>
</dbReference>
<dbReference type="PROSITE" id="PS50157">
    <property type="entry name" value="ZINC_FINGER_C2H2_2"/>
    <property type="match status" value="6"/>
</dbReference>
<dbReference type="Proteomes" id="UP000694397">
    <property type="component" value="Chromosome 16"/>
</dbReference>
<dbReference type="GO" id="GO:0008270">
    <property type="term" value="F:zinc ion binding"/>
    <property type="evidence" value="ECO:0007669"/>
    <property type="project" value="UniProtKB-KW"/>
</dbReference>
<dbReference type="FunFam" id="3.30.160.60:FF:000030">
    <property type="entry name" value="Zinc finger protein 628"/>
    <property type="match status" value="1"/>
</dbReference>
<sequence length="544" mass="60398">MSEAIAAFQAQLSGLMETVFKAAMYEIVRLVEDSFVEEVSRSREQVEALRKRLQWAEGRRREAARCAQCGRATVWGPEHGGPEGRGLKQEGGPEGRWSSCPREEGDPAAAKGPEEVTAPSAVKALEQPALVEGEKPVPLKKEQGAPRSSREPQRWSMSAEGEEADASAADRDFSVETQPPRVDEWVSSANLEGRGSPRGHMAESTEQYRTRFAQEELSGLEDALETEPKAPFVSQVFDGEALRGQGPEEPQSAQLHYDAPGLLHTELGAVDDQSAAHLGFQRNRVTAFGERFRSRSASPRGDVDIGELSYLLINEDGYLQETDDSYWGQASVELASGEGQSGQRARGEELVPLHRDSDGRSESQDITSPGHCGERARSCSQCHVSFADLGALKAHMSSHRAPSAYTCTQCGKSFTQACNLKVHQRIHSREGLHLCSHCGKGFVSFADLKKHKCSHTSDKPYCCMLCGNKFSRLWNLKLHRRIHTQEKPHRCTQCEKSFTRADILKVHQRTHTGERPYCCTVCGLSFKRLDHLKSHQRKHRPQQT</sequence>
<evidence type="ECO:0000256" key="1">
    <source>
        <dbReference type="ARBA" id="ARBA00004123"/>
    </source>
</evidence>
<evidence type="ECO:0000313" key="13">
    <source>
        <dbReference type="Ensembl" id="ENSSFOP00015052194.1"/>
    </source>
</evidence>
<feature type="domain" description="C2H2-type" evidence="12">
    <location>
        <begin position="489"/>
        <end position="516"/>
    </location>
</feature>
<dbReference type="InterPro" id="IPR013087">
    <property type="entry name" value="Znf_C2H2_type"/>
</dbReference>
<dbReference type="Pfam" id="PF13912">
    <property type="entry name" value="zf-C2H2_6"/>
    <property type="match status" value="2"/>
</dbReference>
<feature type="domain" description="C2H2-type" evidence="12">
    <location>
        <begin position="405"/>
        <end position="432"/>
    </location>
</feature>
<keyword evidence="4 10" id="KW-0863">Zinc-finger</keyword>
<dbReference type="SMART" id="SM00355">
    <property type="entry name" value="ZnF_C2H2"/>
    <property type="match status" value="6"/>
</dbReference>
<dbReference type="KEGG" id="sfm:108925896"/>
<dbReference type="Pfam" id="PF00096">
    <property type="entry name" value="zf-C2H2"/>
    <property type="match status" value="2"/>
</dbReference>
<gene>
    <name evidence="13" type="primary">LOC108925896</name>
</gene>
<keyword evidence="7" id="KW-0238">DNA-binding</keyword>
<evidence type="ECO:0000256" key="11">
    <source>
        <dbReference type="SAM" id="MobiDB-lite"/>
    </source>
</evidence>
<feature type="compositionally biased region" description="Basic and acidic residues" evidence="11">
    <location>
        <begin position="80"/>
        <end position="93"/>
    </location>
</feature>
<dbReference type="FunFam" id="3.30.160.60:FF:004111">
    <property type="match status" value="1"/>
</dbReference>
<dbReference type="InterPro" id="IPR050331">
    <property type="entry name" value="Zinc_finger"/>
</dbReference>
<dbReference type="Gene3D" id="3.30.160.60">
    <property type="entry name" value="Classic Zinc Finger"/>
    <property type="match status" value="5"/>
</dbReference>
<comment type="subcellular location">
    <subcellularLocation>
        <location evidence="1">Nucleus</location>
    </subcellularLocation>
</comment>
<dbReference type="AlphaFoldDB" id="A0A8C9VH64"/>
<evidence type="ECO:0000256" key="2">
    <source>
        <dbReference type="ARBA" id="ARBA00022723"/>
    </source>
</evidence>
<keyword evidence="6" id="KW-0805">Transcription regulation</keyword>
<dbReference type="PANTHER" id="PTHR16515:SF49">
    <property type="entry name" value="GASTRULA ZINC FINGER PROTEIN XLCGF49.1-LIKE-RELATED"/>
    <property type="match status" value="1"/>
</dbReference>
<keyword evidence="5" id="KW-0862">Zinc</keyword>
<dbReference type="Ensembl" id="ENSSFOT00015060583.1">
    <property type="protein sequence ID" value="ENSSFOP00015052194.1"/>
    <property type="gene ID" value="ENSSFOG00015029206.1"/>
</dbReference>
<dbReference type="GeneID" id="108925896"/>
<protein>
    <submittedName>
        <fullName evidence="13">Zinc finger protein 252-like</fullName>
    </submittedName>
</protein>
<keyword evidence="14" id="KW-1185">Reference proteome</keyword>
<dbReference type="SUPFAM" id="SSF57667">
    <property type="entry name" value="beta-beta-alpha zinc fingers"/>
    <property type="match status" value="3"/>
</dbReference>
<evidence type="ECO:0000313" key="14">
    <source>
        <dbReference type="Proteomes" id="UP000694397"/>
    </source>
</evidence>
<feature type="region of interest" description="Disordered" evidence="11">
    <location>
        <begin position="73"/>
        <end position="178"/>
    </location>
</feature>
<evidence type="ECO:0000256" key="9">
    <source>
        <dbReference type="ARBA" id="ARBA00023242"/>
    </source>
</evidence>
<proteinExistence type="predicted"/>
<feature type="domain" description="C2H2-type" evidence="12">
    <location>
        <begin position="377"/>
        <end position="404"/>
    </location>
</feature>
<feature type="domain" description="C2H2-type" evidence="12">
    <location>
        <begin position="433"/>
        <end position="460"/>
    </location>
</feature>
<dbReference type="GeneTree" id="ENSGT00940000154308"/>
<dbReference type="FunFam" id="3.30.160.60:FF:000065">
    <property type="entry name" value="B-cell CLL/lymphoma 6, member B"/>
    <property type="match status" value="1"/>
</dbReference>
<evidence type="ECO:0000256" key="4">
    <source>
        <dbReference type="ARBA" id="ARBA00022771"/>
    </source>
</evidence>
<organism evidence="13 14">
    <name type="scientific">Scleropages formosus</name>
    <name type="common">Asian bonytongue</name>
    <name type="synonym">Osteoglossum formosum</name>
    <dbReference type="NCBI Taxonomy" id="113540"/>
    <lineage>
        <taxon>Eukaryota</taxon>
        <taxon>Metazoa</taxon>
        <taxon>Chordata</taxon>
        <taxon>Craniata</taxon>
        <taxon>Vertebrata</taxon>
        <taxon>Euteleostomi</taxon>
        <taxon>Actinopterygii</taxon>
        <taxon>Neopterygii</taxon>
        <taxon>Teleostei</taxon>
        <taxon>Osteoglossocephala</taxon>
        <taxon>Osteoglossomorpha</taxon>
        <taxon>Osteoglossiformes</taxon>
        <taxon>Osteoglossidae</taxon>
        <taxon>Scleropages</taxon>
    </lineage>
</organism>
<dbReference type="FunFam" id="3.30.160.60:FF:001927">
    <property type="entry name" value="Zinc finger protein 1184"/>
    <property type="match status" value="1"/>
</dbReference>
<dbReference type="OrthoDB" id="8922241at2759"/>
<evidence type="ECO:0000256" key="10">
    <source>
        <dbReference type="PROSITE-ProRule" id="PRU00042"/>
    </source>
</evidence>
<dbReference type="GO" id="GO:0003677">
    <property type="term" value="F:DNA binding"/>
    <property type="evidence" value="ECO:0007669"/>
    <property type="project" value="UniProtKB-KW"/>
</dbReference>
<dbReference type="GO" id="GO:0010468">
    <property type="term" value="P:regulation of gene expression"/>
    <property type="evidence" value="ECO:0007669"/>
    <property type="project" value="TreeGrafter"/>
</dbReference>